<dbReference type="AlphaFoldDB" id="A0A0F9BLT4"/>
<dbReference type="EMBL" id="LAZR01037205">
    <property type="protein sequence ID" value="KKL22804.1"/>
    <property type="molecule type" value="Genomic_DNA"/>
</dbReference>
<gene>
    <name evidence="1" type="ORF">LCGC14_2431740</name>
</gene>
<dbReference type="SUPFAM" id="SSF52540">
    <property type="entry name" value="P-loop containing nucleoside triphosphate hydrolases"/>
    <property type="match status" value="1"/>
</dbReference>
<name>A0A0F9BLT4_9ZZZZ</name>
<dbReference type="Gene3D" id="3.40.50.300">
    <property type="entry name" value="P-loop containing nucleotide triphosphate hydrolases"/>
    <property type="match status" value="1"/>
</dbReference>
<sequence>MAKPKGIPIVVLGMHRSGTSVVASILNRIGISMGEEFLDPDEFNQNGYFEDKDFLWINKGIFENANGIWYAPPSIPEIKKGGEKFEEAIHKTISAKRKKAGLNSWGWKDPRNCLTCWNYYPEILDARFIVVVRRIVDIKRSLNATHGHLADWTEVIDAYYDSVATFLEINSNLSLLISFEELVYEKYSKNTILRILDFVDKPDRMVDKALSIIRFR</sequence>
<comment type="caution">
    <text evidence="1">The sequence shown here is derived from an EMBL/GenBank/DDBJ whole genome shotgun (WGS) entry which is preliminary data.</text>
</comment>
<protein>
    <recommendedName>
        <fullName evidence="2">Sulfotransferase domain-containing protein</fullName>
    </recommendedName>
</protein>
<accession>A0A0F9BLT4</accession>
<dbReference type="InterPro" id="IPR027417">
    <property type="entry name" value="P-loop_NTPase"/>
</dbReference>
<proteinExistence type="predicted"/>
<reference evidence="1" key="1">
    <citation type="journal article" date="2015" name="Nature">
        <title>Complex archaea that bridge the gap between prokaryotes and eukaryotes.</title>
        <authorList>
            <person name="Spang A."/>
            <person name="Saw J.H."/>
            <person name="Jorgensen S.L."/>
            <person name="Zaremba-Niedzwiedzka K."/>
            <person name="Martijn J."/>
            <person name="Lind A.E."/>
            <person name="van Eijk R."/>
            <person name="Schleper C."/>
            <person name="Guy L."/>
            <person name="Ettema T.J."/>
        </authorList>
    </citation>
    <scope>NUCLEOTIDE SEQUENCE</scope>
</reference>
<evidence type="ECO:0000313" key="1">
    <source>
        <dbReference type="EMBL" id="KKL22804.1"/>
    </source>
</evidence>
<evidence type="ECO:0008006" key="2">
    <source>
        <dbReference type="Google" id="ProtNLM"/>
    </source>
</evidence>
<organism evidence="1">
    <name type="scientific">marine sediment metagenome</name>
    <dbReference type="NCBI Taxonomy" id="412755"/>
    <lineage>
        <taxon>unclassified sequences</taxon>
        <taxon>metagenomes</taxon>
        <taxon>ecological metagenomes</taxon>
    </lineage>
</organism>